<gene>
    <name evidence="3" type="ORF">GCM10009798_29130</name>
</gene>
<proteinExistence type="predicted"/>
<feature type="region of interest" description="Disordered" evidence="1">
    <location>
        <begin position="119"/>
        <end position="139"/>
    </location>
</feature>
<feature type="compositionally biased region" description="Low complexity" evidence="1">
    <location>
        <begin position="30"/>
        <end position="56"/>
    </location>
</feature>
<feature type="chain" id="PRO_5046888778" description="PepSY domain-containing protein" evidence="2">
    <location>
        <begin position="27"/>
        <end position="139"/>
    </location>
</feature>
<protein>
    <recommendedName>
        <fullName evidence="5">PepSY domain-containing protein</fullName>
    </recommendedName>
</protein>
<dbReference type="Proteomes" id="UP001500571">
    <property type="component" value="Unassembled WGS sequence"/>
</dbReference>
<feature type="region of interest" description="Disordered" evidence="1">
    <location>
        <begin position="30"/>
        <end position="66"/>
    </location>
</feature>
<organism evidence="3 4">
    <name type="scientific">Nocardioides panacihumi</name>
    <dbReference type="NCBI Taxonomy" id="400774"/>
    <lineage>
        <taxon>Bacteria</taxon>
        <taxon>Bacillati</taxon>
        <taxon>Actinomycetota</taxon>
        <taxon>Actinomycetes</taxon>
        <taxon>Propionibacteriales</taxon>
        <taxon>Nocardioidaceae</taxon>
        <taxon>Nocardioides</taxon>
    </lineage>
</organism>
<evidence type="ECO:0000313" key="4">
    <source>
        <dbReference type="Proteomes" id="UP001500571"/>
    </source>
</evidence>
<dbReference type="RefSeq" id="WP_344045951.1">
    <property type="nucleotide sequence ID" value="NZ_BAAAPB010000003.1"/>
</dbReference>
<sequence length="139" mass="13175">MMNRTKKTVAAAALLLAGFGGGAAMAIGGSATAATGSGGTTSSNAPSTAPSSAPASKGHAGETPLTGTTAAKVKAAALAKYPGATIVRLETDSDGVYEAHVTTKAGDDVIVQVGKDFTVTGTQTGGGHGDNDGDGPAAG</sequence>
<keyword evidence="4" id="KW-1185">Reference proteome</keyword>
<accession>A0ABP5CSH0</accession>
<name>A0ABP5CSH0_9ACTN</name>
<evidence type="ECO:0000313" key="3">
    <source>
        <dbReference type="EMBL" id="GAA1966974.1"/>
    </source>
</evidence>
<dbReference type="EMBL" id="BAAAPB010000003">
    <property type="protein sequence ID" value="GAA1966974.1"/>
    <property type="molecule type" value="Genomic_DNA"/>
</dbReference>
<keyword evidence="2" id="KW-0732">Signal</keyword>
<reference evidence="4" key="1">
    <citation type="journal article" date="2019" name="Int. J. Syst. Evol. Microbiol.">
        <title>The Global Catalogue of Microorganisms (GCM) 10K type strain sequencing project: providing services to taxonomists for standard genome sequencing and annotation.</title>
        <authorList>
            <consortium name="The Broad Institute Genomics Platform"/>
            <consortium name="The Broad Institute Genome Sequencing Center for Infectious Disease"/>
            <person name="Wu L."/>
            <person name="Ma J."/>
        </authorList>
    </citation>
    <scope>NUCLEOTIDE SEQUENCE [LARGE SCALE GENOMIC DNA]</scope>
    <source>
        <strain evidence="4">JCM 15309</strain>
    </source>
</reference>
<comment type="caution">
    <text evidence="3">The sequence shown here is derived from an EMBL/GenBank/DDBJ whole genome shotgun (WGS) entry which is preliminary data.</text>
</comment>
<evidence type="ECO:0000256" key="2">
    <source>
        <dbReference type="SAM" id="SignalP"/>
    </source>
</evidence>
<evidence type="ECO:0008006" key="5">
    <source>
        <dbReference type="Google" id="ProtNLM"/>
    </source>
</evidence>
<feature type="signal peptide" evidence="2">
    <location>
        <begin position="1"/>
        <end position="26"/>
    </location>
</feature>
<dbReference type="Gene3D" id="3.30.505.20">
    <property type="match status" value="1"/>
</dbReference>
<evidence type="ECO:0000256" key="1">
    <source>
        <dbReference type="SAM" id="MobiDB-lite"/>
    </source>
</evidence>